<protein>
    <submittedName>
        <fullName evidence="2">Transcriptional regulator, effector-binding domain/component</fullName>
    </submittedName>
</protein>
<keyword evidence="3" id="KW-1185">Reference proteome</keyword>
<proteinExistence type="predicted"/>
<evidence type="ECO:0000313" key="2">
    <source>
        <dbReference type="EMBL" id="NRN65370.1"/>
    </source>
</evidence>
<dbReference type="SUPFAM" id="SSF55136">
    <property type="entry name" value="Probable bacterial effector-binding domain"/>
    <property type="match status" value="1"/>
</dbReference>
<name>A0ABX2F3F4_9PSEU</name>
<feature type="domain" description="AraC effector-binding" evidence="1">
    <location>
        <begin position="3"/>
        <end position="163"/>
    </location>
</feature>
<comment type="caution">
    <text evidence="2">The sequence shown here is derived from an EMBL/GenBank/DDBJ whole genome shotgun (WGS) entry which is preliminary data.</text>
</comment>
<organism evidence="2 3">
    <name type="scientific">Kibdelosporangium persicum</name>
    <dbReference type="NCBI Taxonomy" id="2698649"/>
    <lineage>
        <taxon>Bacteria</taxon>
        <taxon>Bacillati</taxon>
        <taxon>Actinomycetota</taxon>
        <taxon>Actinomycetes</taxon>
        <taxon>Pseudonocardiales</taxon>
        <taxon>Pseudonocardiaceae</taxon>
        <taxon>Kibdelosporangium</taxon>
    </lineage>
</organism>
<evidence type="ECO:0000313" key="3">
    <source>
        <dbReference type="Proteomes" id="UP000763557"/>
    </source>
</evidence>
<dbReference type="InterPro" id="IPR011256">
    <property type="entry name" value="Reg_factor_effector_dom_sf"/>
</dbReference>
<dbReference type="RefSeq" id="WP_173129235.1">
    <property type="nucleotide sequence ID" value="NZ_CBCSGW010000005.1"/>
</dbReference>
<dbReference type="Proteomes" id="UP000763557">
    <property type="component" value="Unassembled WGS sequence"/>
</dbReference>
<dbReference type="EMBL" id="JAAATY010000006">
    <property type="protein sequence ID" value="NRN65370.1"/>
    <property type="molecule type" value="Genomic_DNA"/>
</dbReference>
<dbReference type="InterPro" id="IPR029442">
    <property type="entry name" value="GyrI-like"/>
</dbReference>
<accession>A0ABX2F3F4</accession>
<evidence type="ECO:0000259" key="1">
    <source>
        <dbReference type="SMART" id="SM00871"/>
    </source>
</evidence>
<dbReference type="Gene3D" id="3.20.80.10">
    <property type="entry name" value="Regulatory factor, effector binding domain"/>
    <property type="match status" value="1"/>
</dbReference>
<dbReference type="InterPro" id="IPR010499">
    <property type="entry name" value="AraC_E-bd"/>
</dbReference>
<dbReference type="SMART" id="SM00871">
    <property type="entry name" value="AraC_E_bind"/>
    <property type="match status" value="1"/>
</dbReference>
<reference evidence="2 3" key="1">
    <citation type="submission" date="2020-01" db="EMBL/GenBank/DDBJ databases">
        <title>Kibdelosporangium persica a novel Actinomycetes from a hot desert in Iran.</title>
        <authorList>
            <person name="Safaei N."/>
            <person name="Zaburannyi N."/>
            <person name="Mueller R."/>
            <person name="Wink J."/>
        </authorList>
    </citation>
    <scope>NUCLEOTIDE SEQUENCE [LARGE SCALE GENOMIC DNA]</scope>
    <source>
        <strain evidence="2 3">4NS15</strain>
    </source>
</reference>
<gene>
    <name evidence="2" type="ORF">GC106_25810</name>
</gene>
<dbReference type="Pfam" id="PF06445">
    <property type="entry name" value="GyrI-like"/>
    <property type="match status" value="1"/>
</dbReference>
<sequence>MSIKPEIVERAEQPYAAVRGTVTLETFGEIADRLPELIGTLTHRGVELAGAPFFRYTLIDMQAQLEVEAGVPVAAVVPGEGDIVGDVLPAGRYVSLTHVGHPDELLEVTRQLREWAADEGLTWDMTDTDRGERWGCRLEILKTDPAVEPDMGKWETELAFRLA</sequence>